<dbReference type="InterPro" id="IPR008480">
    <property type="entry name" value="DUF761_pln"/>
</dbReference>
<dbReference type="Proteomes" id="UP000326396">
    <property type="component" value="Linkage Group LG17"/>
</dbReference>
<evidence type="ECO:0000256" key="2">
    <source>
        <dbReference type="SAM" id="Phobius"/>
    </source>
</evidence>
<keyword evidence="2" id="KW-0472">Membrane</keyword>
<feature type="transmembrane region" description="Helical" evidence="2">
    <location>
        <begin position="12"/>
        <end position="34"/>
    </location>
</feature>
<dbReference type="PANTHER" id="PTHR33098">
    <property type="entry name" value="COTTON FIBER (DUF761)"/>
    <property type="match status" value="1"/>
</dbReference>
<reference evidence="4 5" key="1">
    <citation type="submission" date="2019-05" db="EMBL/GenBank/DDBJ databases">
        <title>Mikania micrantha, genome provides insights into the molecular mechanism of rapid growth.</title>
        <authorList>
            <person name="Liu B."/>
        </authorList>
    </citation>
    <scope>NUCLEOTIDE SEQUENCE [LARGE SCALE GENOMIC DNA]</scope>
    <source>
        <strain evidence="4">NLD-2019</strain>
        <tissue evidence="4">Leaf</tissue>
    </source>
</reference>
<protein>
    <recommendedName>
        <fullName evidence="3">DUF4408 domain-containing protein</fullName>
    </recommendedName>
</protein>
<accession>A0A5N6NS66</accession>
<dbReference type="EMBL" id="SZYD01000009">
    <property type="protein sequence ID" value="KAD5317414.1"/>
    <property type="molecule type" value="Genomic_DNA"/>
</dbReference>
<comment type="caution">
    <text evidence="4">The sequence shown here is derived from an EMBL/GenBank/DDBJ whole genome shotgun (WGS) entry which is preliminary data.</text>
</comment>
<evidence type="ECO:0000259" key="3">
    <source>
        <dbReference type="Pfam" id="PF14364"/>
    </source>
</evidence>
<keyword evidence="5" id="KW-1185">Reference proteome</keyword>
<sequence length="258" mass="29245">MEEFVAMWESLAAWFTPPVLFCVANFIIATIFIASNKHHHHHLHDHEDSNSLTRTKLMNTTTESQPSQSKPVNYSSSNRLAQSIHSSSDYVSSPGLSEPVGYPVSRPALFERLKSIKFYDDYIKNACPVGSDQVSSTPGELIRAPSFLERVKSFKIASALKSEPASAQTESLNPDPSHHVIRSKSEKTPVKKLFVEMKKSHSEKRIMANKEQDVDFDFDIDQGVDAKAENFISRFKQQLKLQRLESLVRYKQHVEPVK</sequence>
<keyword evidence="2" id="KW-1133">Transmembrane helix</keyword>
<proteinExistence type="predicted"/>
<dbReference type="AlphaFoldDB" id="A0A5N6NS66"/>
<dbReference type="PANTHER" id="PTHR33098:SF57">
    <property type="entry name" value="DUF4408 DOMAIN PROTEIN"/>
    <property type="match status" value="1"/>
</dbReference>
<feature type="domain" description="DUF4408" evidence="3">
    <location>
        <begin position="7"/>
        <end position="35"/>
    </location>
</feature>
<dbReference type="OrthoDB" id="1685070at2759"/>
<dbReference type="InterPro" id="IPR025520">
    <property type="entry name" value="DUF4408"/>
</dbReference>
<dbReference type="Pfam" id="PF14364">
    <property type="entry name" value="DUF4408"/>
    <property type="match status" value="1"/>
</dbReference>
<evidence type="ECO:0000313" key="4">
    <source>
        <dbReference type="EMBL" id="KAD5317414.1"/>
    </source>
</evidence>
<gene>
    <name evidence="4" type="ORF">E3N88_17360</name>
</gene>
<evidence type="ECO:0000256" key="1">
    <source>
        <dbReference type="SAM" id="MobiDB-lite"/>
    </source>
</evidence>
<name>A0A5N6NS66_9ASTR</name>
<feature type="region of interest" description="Disordered" evidence="1">
    <location>
        <begin position="59"/>
        <end position="78"/>
    </location>
</feature>
<dbReference type="Pfam" id="PF05553">
    <property type="entry name" value="DUF761"/>
    <property type="match status" value="1"/>
</dbReference>
<keyword evidence="2" id="KW-0812">Transmembrane</keyword>
<organism evidence="4 5">
    <name type="scientific">Mikania micrantha</name>
    <name type="common">bitter vine</name>
    <dbReference type="NCBI Taxonomy" id="192012"/>
    <lineage>
        <taxon>Eukaryota</taxon>
        <taxon>Viridiplantae</taxon>
        <taxon>Streptophyta</taxon>
        <taxon>Embryophyta</taxon>
        <taxon>Tracheophyta</taxon>
        <taxon>Spermatophyta</taxon>
        <taxon>Magnoliopsida</taxon>
        <taxon>eudicotyledons</taxon>
        <taxon>Gunneridae</taxon>
        <taxon>Pentapetalae</taxon>
        <taxon>asterids</taxon>
        <taxon>campanulids</taxon>
        <taxon>Asterales</taxon>
        <taxon>Asteraceae</taxon>
        <taxon>Asteroideae</taxon>
        <taxon>Heliantheae alliance</taxon>
        <taxon>Eupatorieae</taxon>
        <taxon>Mikania</taxon>
    </lineage>
</organism>
<evidence type="ECO:0000313" key="5">
    <source>
        <dbReference type="Proteomes" id="UP000326396"/>
    </source>
</evidence>